<comment type="caution">
    <text evidence="3">The sequence shown here is derived from an EMBL/GenBank/DDBJ whole genome shotgun (WGS) entry which is preliminary data.</text>
</comment>
<dbReference type="PANTHER" id="PTHR24321">
    <property type="entry name" value="DEHYDROGENASES, SHORT CHAIN"/>
    <property type="match status" value="1"/>
</dbReference>
<dbReference type="InterPro" id="IPR036291">
    <property type="entry name" value="NAD(P)-bd_dom_sf"/>
</dbReference>
<dbReference type="PANTHER" id="PTHR24321:SF11">
    <property type="entry name" value="BLR0893 PROTEIN"/>
    <property type="match status" value="1"/>
</dbReference>
<name>A0A916TSQ7_9SPHN</name>
<dbReference type="EMBL" id="BMHK01000013">
    <property type="protein sequence ID" value="GGC03535.1"/>
    <property type="molecule type" value="Genomic_DNA"/>
</dbReference>
<sequence length="255" mass="26351">MTERRRFEGRSVIVTGAGSGIGEAAAHAFAEEGALVTIAELDAGKGEAVRDAILAKGGKARFVPTDATIEESVKAMIEAASAAHGPVRHAFNNVGAAKPGSLEDLSLADWDWTIRISLTSTFLAMKHEIPVMKANGGGTIVNTASMSGRIFTPSAPPSYSAAKAGVIHLSQFASCAHAKDNIRVNSVLPGLTATPQIAGMFTLEQQADVAAEHQVIHRCVQPWEIAATVLFLSSDDAAMITGRGIEVAGGGAHGG</sequence>
<dbReference type="RefSeq" id="WP_188771557.1">
    <property type="nucleotide sequence ID" value="NZ_BMHK01000013.1"/>
</dbReference>
<evidence type="ECO:0000313" key="4">
    <source>
        <dbReference type="Proteomes" id="UP000608154"/>
    </source>
</evidence>
<dbReference type="FunFam" id="3.40.50.720:FF:000084">
    <property type="entry name" value="Short-chain dehydrogenase reductase"/>
    <property type="match status" value="1"/>
</dbReference>
<evidence type="ECO:0000256" key="2">
    <source>
        <dbReference type="ARBA" id="ARBA00023002"/>
    </source>
</evidence>
<dbReference type="CDD" id="cd05233">
    <property type="entry name" value="SDR_c"/>
    <property type="match status" value="1"/>
</dbReference>
<protein>
    <submittedName>
        <fullName evidence="3">Short chain dehydrogenase</fullName>
    </submittedName>
</protein>
<dbReference type="AlphaFoldDB" id="A0A916TSQ7"/>
<reference evidence="3" key="2">
    <citation type="submission" date="2020-09" db="EMBL/GenBank/DDBJ databases">
        <authorList>
            <person name="Sun Q."/>
            <person name="Zhou Y."/>
        </authorList>
    </citation>
    <scope>NUCLEOTIDE SEQUENCE</scope>
    <source>
        <strain evidence="3">CGMCC 1.15095</strain>
    </source>
</reference>
<proteinExistence type="inferred from homology"/>
<keyword evidence="2" id="KW-0560">Oxidoreductase</keyword>
<evidence type="ECO:0000256" key="1">
    <source>
        <dbReference type="ARBA" id="ARBA00006484"/>
    </source>
</evidence>
<comment type="similarity">
    <text evidence="1">Belongs to the short-chain dehydrogenases/reductases (SDR) family.</text>
</comment>
<evidence type="ECO:0000313" key="3">
    <source>
        <dbReference type="EMBL" id="GGC03535.1"/>
    </source>
</evidence>
<dbReference type="SUPFAM" id="SSF51735">
    <property type="entry name" value="NAD(P)-binding Rossmann-fold domains"/>
    <property type="match status" value="1"/>
</dbReference>
<dbReference type="InterPro" id="IPR002347">
    <property type="entry name" value="SDR_fam"/>
</dbReference>
<organism evidence="3 4">
    <name type="scientific">Novosphingobium endophyticum</name>
    <dbReference type="NCBI Taxonomy" id="1955250"/>
    <lineage>
        <taxon>Bacteria</taxon>
        <taxon>Pseudomonadati</taxon>
        <taxon>Pseudomonadota</taxon>
        <taxon>Alphaproteobacteria</taxon>
        <taxon>Sphingomonadales</taxon>
        <taxon>Sphingomonadaceae</taxon>
        <taxon>Novosphingobium</taxon>
    </lineage>
</organism>
<keyword evidence="4" id="KW-1185">Reference proteome</keyword>
<dbReference type="Proteomes" id="UP000608154">
    <property type="component" value="Unassembled WGS sequence"/>
</dbReference>
<dbReference type="GO" id="GO:0016491">
    <property type="term" value="F:oxidoreductase activity"/>
    <property type="evidence" value="ECO:0007669"/>
    <property type="project" value="UniProtKB-KW"/>
</dbReference>
<reference evidence="3" key="1">
    <citation type="journal article" date="2014" name="Int. J. Syst. Evol. Microbiol.">
        <title>Complete genome sequence of Corynebacterium casei LMG S-19264T (=DSM 44701T), isolated from a smear-ripened cheese.</title>
        <authorList>
            <consortium name="US DOE Joint Genome Institute (JGI-PGF)"/>
            <person name="Walter F."/>
            <person name="Albersmeier A."/>
            <person name="Kalinowski J."/>
            <person name="Ruckert C."/>
        </authorList>
    </citation>
    <scope>NUCLEOTIDE SEQUENCE</scope>
    <source>
        <strain evidence="3">CGMCC 1.15095</strain>
    </source>
</reference>
<dbReference type="PRINTS" id="PR00081">
    <property type="entry name" value="GDHRDH"/>
</dbReference>
<gene>
    <name evidence="3" type="ORF">GCM10011494_22500</name>
</gene>
<dbReference type="Gene3D" id="3.40.50.720">
    <property type="entry name" value="NAD(P)-binding Rossmann-like Domain"/>
    <property type="match status" value="1"/>
</dbReference>
<accession>A0A916TSQ7</accession>
<dbReference type="Pfam" id="PF13561">
    <property type="entry name" value="adh_short_C2"/>
    <property type="match status" value="1"/>
</dbReference>